<keyword evidence="5 9" id="KW-0560">Oxidoreductase</keyword>
<keyword evidence="10" id="KW-1133">Transmembrane helix</keyword>
<keyword evidence="7 9" id="KW-0503">Monooxygenase</keyword>
<dbReference type="GO" id="GO:0051762">
    <property type="term" value="P:sesquiterpene biosynthetic process"/>
    <property type="evidence" value="ECO:0007669"/>
    <property type="project" value="UniProtKB-ARBA"/>
</dbReference>
<evidence type="ECO:0000256" key="9">
    <source>
        <dbReference type="RuleBase" id="RU000461"/>
    </source>
</evidence>
<dbReference type="GO" id="GO:0016491">
    <property type="term" value="F:oxidoreductase activity"/>
    <property type="evidence" value="ECO:0000318"/>
    <property type="project" value="GO_Central"/>
</dbReference>
<dbReference type="FunCoup" id="A0A251URQ5">
    <property type="interactions" value="901"/>
</dbReference>
<evidence type="ECO:0000313" key="12">
    <source>
        <dbReference type="EMBL" id="OTG26018.1"/>
    </source>
</evidence>
<reference evidence="11" key="3">
    <citation type="submission" date="2020-06" db="EMBL/GenBank/DDBJ databases">
        <title>Helianthus annuus Genome sequencing and assembly Release 2.</title>
        <authorList>
            <person name="Gouzy J."/>
            <person name="Langlade N."/>
            <person name="Munos S."/>
        </authorList>
    </citation>
    <scope>NUCLEOTIDE SEQUENCE</scope>
    <source>
        <tissue evidence="11">Leaves</tissue>
    </source>
</reference>
<accession>A0A251URQ5</accession>
<dbReference type="PRINTS" id="PR00463">
    <property type="entry name" value="EP450I"/>
</dbReference>
<dbReference type="InterPro" id="IPR002401">
    <property type="entry name" value="Cyt_P450_E_grp-I"/>
</dbReference>
<keyword evidence="13" id="KW-1185">Reference proteome</keyword>
<dbReference type="GO" id="GO:0020037">
    <property type="term" value="F:heme binding"/>
    <property type="evidence" value="ECO:0007669"/>
    <property type="project" value="InterPro"/>
</dbReference>
<name>A0A251URQ5_HELAN</name>
<dbReference type="AlphaFoldDB" id="A0A251URQ5"/>
<dbReference type="PANTHER" id="PTHR47955:SF15">
    <property type="entry name" value="CYTOCHROME P450 71A2-LIKE"/>
    <property type="match status" value="1"/>
</dbReference>
<evidence type="ECO:0000313" key="13">
    <source>
        <dbReference type="Proteomes" id="UP000215914"/>
    </source>
</evidence>
<dbReference type="Pfam" id="PF00067">
    <property type="entry name" value="p450"/>
    <property type="match status" value="1"/>
</dbReference>
<comment type="similarity">
    <text evidence="2 9">Belongs to the cytochrome P450 family.</text>
</comment>
<dbReference type="Proteomes" id="UP000215914">
    <property type="component" value="Chromosome 5"/>
</dbReference>
<dbReference type="PRINTS" id="PR00385">
    <property type="entry name" value="P450"/>
</dbReference>
<dbReference type="PANTHER" id="PTHR47955">
    <property type="entry name" value="CYTOCHROME P450 FAMILY 71 PROTEIN"/>
    <property type="match status" value="1"/>
</dbReference>
<evidence type="ECO:0000256" key="3">
    <source>
        <dbReference type="ARBA" id="ARBA00022617"/>
    </source>
</evidence>
<evidence type="ECO:0000256" key="5">
    <source>
        <dbReference type="ARBA" id="ARBA00023002"/>
    </source>
</evidence>
<feature type="transmembrane region" description="Helical" evidence="10">
    <location>
        <begin position="7"/>
        <end position="27"/>
    </location>
</feature>
<keyword evidence="10" id="KW-0472">Membrane</keyword>
<keyword evidence="6 8" id="KW-0408">Iron</keyword>
<evidence type="ECO:0000256" key="4">
    <source>
        <dbReference type="ARBA" id="ARBA00022723"/>
    </source>
</evidence>
<dbReference type="GO" id="GO:0016712">
    <property type="term" value="F:oxidoreductase activity, acting on paired donors, with incorporation or reduction of molecular oxygen, reduced flavin or flavoprotein as one donor, and incorporation of one atom of oxygen"/>
    <property type="evidence" value="ECO:0007669"/>
    <property type="project" value="UniProtKB-ARBA"/>
</dbReference>
<dbReference type="Gramene" id="mRNA:HanXRQr2_Chr05g0228701">
    <property type="protein sequence ID" value="mRNA:HanXRQr2_Chr05g0228701"/>
    <property type="gene ID" value="HanXRQr2_Chr05g0228701"/>
</dbReference>
<keyword evidence="4 8" id="KW-0479">Metal-binding</keyword>
<evidence type="ECO:0000256" key="7">
    <source>
        <dbReference type="ARBA" id="ARBA00023033"/>
    </source>
</evidence>
<evidence type="ECO:0000256" key="8">
    <source>
        <dbReference type="PIRSR" id="PIRSR602401-1"/>
    </source>
</evidence>
<dbReference type="EMBL" id="MNCJ02000320">
    <property type="protein sequence ID" value="KAF5807010.1"/>
    <property type="molecule type" value="Genomic_DNA"/>
</dbReference>
<evidence type="ECO:0000313" key="11">
    <source>
        <dbReference type="EMBL" id="KAF5807010.1"/>
    </source>
</evidence>
<evidence type="ECO:0000256" key="10">
    <source>
        <dbReference type="SAM" id="Phobius"/>
    </source>
</evidence>
<keyword evidence="10" id="KW-0812">Transmembrane</keyword>
<gene>
    <name evidence="12" type="ORF">HannXRQ_Chr05g0154021</name>
    <name evidence="11" type="ORF">HanXRQr2_Chr05g0228701</name>
</gene>
<dbReference type="CDD" id="cd11072">
    <property type="entry name" value="CYP71-like"/>
    <property type="match status" value="1"/>
</dbReference>
<feature type="binding site" description="axial binding residue" evidence="8">
    <location>
        <position position="432"/>
    </location>
    <ligand>
        <name>heme</name>
        <dbReference type="ChEBI" id="CHEBI:30413"/>
    </ligand>
    <ligandPart>
        <name>Fe</name>
        <dbReference type="ChEBI" id="CHEBI:18248"/>
    </ligandPart>
</feature>
<evidence type="ECO:0000256" key="6">
    <source>
        <dbReference type="ARBA" id="ARBA00023004"/>
    </source>
</evidence>
<dbReference type="InterPro" id="IPR036396">
    <property type="entry name" value="Cyt_P450_sf"/>
</dbReference>
<sequence>MSFNLQVFILYSFPLLVALFILKSYFYSLKPHKNLPPSPPKLPLIGNLHQLRSGAHRILQSMAQTYGPLMLLHFSTVPVIVASSVDAAREIMKTHDIIFSNRPFLNIPDRITYGSKDIAFAQYGEYWREVKSISVLHLLSNKRVQSYQQVREDEVAHMIRKIQGVNEAVVNLSEFLVLLTNNVICRVALGRTYKVKNMLDKIKKLSGRSIGSFIPSLVWVDRFRGLHREADELAKEIDEFYEDVIEEHVNKKEFGVEGQDLIDILLEIQKDNSTGFRLERYMIKAIMVDILGAGTDTTSTTLEWAICELLRNPSAMKELQQEARKIGQGRSMIPEDDIDKMPYLKAVLKEALRLHAPIPLLVPRESTKDAKVLGYDIPSGTQVLINAWAIARDPSIWEEPEEFKPERFLNNSIDYKGFHFELIPFGAGRRGCPGVRFAMTINELALANLVYKFEFALPGEESLDMTESDGVTIHKKFPILVIPTPCE</sequence>
<dbReference type="PROSITE" id="PS00086">
    <property type="entry name" value="CYTOCHROME_P450"/>
    <property type="match status" value="1"/>
</dbReference>
<dbReference type="OrthoDB" id="2789670at2759"/>
<dbReference type="InterPro" id="IPR017972">
    <property type="entry name" value="Cyt_P450_CS"/>
</dbReference>
<evidence type="ECO:0000256" key="2">
    <source>
        <dbReference type="ARBA" id="ARBA00010617"/>
    </source>
</evidence>
<dbReference type="GO" id="GO:0005506">
    <property type="term" value="F:iron ion binding"/>
    <property type="evidence" value="ECO:0007669"/>
    <property type="project" value="InterPro"/>
</dbReference>
<dbReference type="InParanoid" id="A0A251URQ5"/>
<keyword evidence="3 8" id="KW-0349">Heme</keyword>
<comment type="cofactor">
    <cofactor evidence="8">
        <name>heme</name>
        <dbReference type="ChEBI" id="CHEBI:30413"/>
    </cofactor>
</comment>
<comment type="pathway">
    <text evidence="1">Secondary metabolite biosynthesis; terpenoid biosynthesis.</text>
</comment>
<proteinExistence type="inferred from homology"/>
<dbReference type="SUPFAM" id="SSF48264">
    <property type="entry name" value="Cytochrome P450"/>
    <property type="match status" value="1"/>
</dbReference>
<protein>
    <submittedName>
        <fullName evidence="11 12">Cytochrome P450</fullName>
    </submittedName>
</protein>
<dbReference type="OMA" id="LEWAICE"/>
<dbReference type="Gene3D" id="1.10.630.10">
    <property type="entry name" value="Cytochrome P450"/>
    <property type="match status" value="1"/>
</dbReference>
<organism evidence="12 13">
    <name type="scientific">Helianthus annuus</name>
    <name type="common">Common sunflower</name>
    <dbReference type="NCBI Taxonomy" id="4232"/>
    <lineage>
        <taxon>Eukaryota</taxon>
        <taxon>Viridiplantae</taxon>
        <taxon>Streptophyta</taxon>
        <taxon>Embryophyta</taxon>
        <taxon>Tracheophyta</taxon>
        <taxon>Spermatophyta</taxon>
        <taxon>Magnoliopsida</taxon>
        <taxon>eudicotyledons</taxon>
        <taxon>Gunneridae</taxon>
        <taxon>Pentapetalae</taxon>
        <taxon>asterids</taxon>
        <taxon>campanulids</taxon>
        <taxon>Asterales</taxon>
        <taxon>Asteraceae</taxon>
        <taxon>Asteroideae</taxon>
        <taxon>Heliantheae alliance</taxon>
        <taxon>Heliantheae</taxon>
        <taxon>Helianthus</taxon>
    </lineage>
</organism>
<evidence type="ECO:0000256" key="1">
    <source>
        <dbReference type="ARBA" id="ARBA00004721"/>
    </source>
</evidence>
<dbReference type="FunFam" id="1.10.630.10:FF:000011">
    <property type="entry name" value="Cytochrome P450 83B1"/>
    <property type="match status" value="1"/>
</dbReference>
<dbReference type="EMBL" id="CM007894">
    <property type="protein sequence ID" value="OTG26018.1"/>
    <property type="molecule type" value="Genomic_DNA"/>
</dbReference>
<reference evidence="12" key="2">
    <citation type="submission" date="2017-02" db="EMBL/GenBank/DDBJ databases">
        <title>Sunflower complete genome.</title>
        <authorList>
            <person name="Langlade N."/>
            <person name="Munos S."/>
        </authorList>
    </citation>
    <scope>NUCLEOTIDE SEQUENCE [LARGE SCALE GENOMIC DNA]</scope>
    <source>
        <tissue evidence="12">Leaves</tissue>
    </source>
</reference>
<dbReference type="InterPro" id="IPR001128">
    <property type="entry name" value="Cyt_P450"/>
</dbReference>
<dbReference type="STRING" id="4232.A0A251URQ5"/>
<reference evidence="11 13" key="1">
    <citation type="journal article" date="2017" name="Nature">
        <title>The sunflower genome provides insights into oil metabolism, flowering and Asterid evolution.</title>
        <authorList>
            <person name="Badouin H."/>
            <person name="Gouzy J."/>
            <person name="Grassa C.J."/>
            <person name="Murat F."/>
            <person name="Staton S.E."/>
            <person name="Cottret L."/>
            <person name="Lelandais-Briere C."/>
            <person name="Owens G.L."/>
            <person name="Carrere S."/>
            <person name="Mayjonade B."/>
            <person name="Legrand L."/>
            <person name="Gill N."/>
            <person name="Kane N.C."/>
            <person name="Bowers J.E."/>
            <person name="Hubner S."/>
            <person name="Bellec A."/>
            <person name="Berard A."/>
            <person name="Berges H."/>
            <person name="Blanchet N."/>
            <person name="Boniface M.C."/>
            <person name="Brunel D."/>
            <person name="Catrice O."/>
            <person name="Chaidir N."/>
            <person name="Claudel C."/>
            <person name="Donnadieu C."/>
            <person name="Faraut T."/>
            <person name="Fievet G."/>
            <person name="Helmstetter N."/>
            <person name="King M."/>
            <person name="Knapp S.J."/>
            <person name="Lai Z."/>
            <person name="Le Paslier M.C."/>
            <person name="Lippi Y."/>
            <person name="Lorenzon L."/>
            <person name="Mandel J.R."/>
            <person name="Marage G."/>
            <person name="Marchand G."/>
            <person name="Marquand E."/>
            <person name="Bret-Mestries E."/>
            <person name="Morien E."/>
            <person name="Nambeesan S."/>
            <person name="Nguyen T."/>
            <person name="Pegot-Espagnet P."/>
            <person name="Pouilly N."/>
            <person name="Raftis F."/>
            <person name="Sallet E."/>
            <person name="Schiex T."/>
            <person name="Thomas J."/>
            <person name="Vandecasteele C."/>
            <person name="Vares D."/>
            <person name="Vear F."/>
            <person name="Vautrin S."/>
            <person name="Crespi M."/>
            <person name="Mangin B."/>
            <person name="Burke J.M."/>
            <person name="Salse J."/>
            <person name="Munos S."/>
            <person name="Vincourt P."/>
            <person name="Rieseberg L.H."/>
            <person name="Langlade N.B."/>
        </authorList>
    </citation>
    <scope>NUCLEOTIDE SEQUENCE [LARGE SCALE GENOMIC DNA]</scope>
    <source>
        <strain evidence="13">cv. SF193</strain>
        <tissue evidence="11">Leaves</tissue>
    </source>
</reference>